<comment type="caution">
    <text evidence="2">The sequence shown here is derived from an EMBL/GenBank/DDBJ whole genome shotgun (WGS) entry which is preliminary data.</text>
</comment>
<dbReference type="EMBL" id="BSOT01000019">
    <property type="protein sequence ID" value="GLR72828.1"/>
    <property type="molecule type" value="Genomic_DNA"/>
</dbReference>
<keyword evidence="3" id="KW-1185">Reference proteome</keyword>
<evidence type="ECO:0008006" key="4">
    <source>
        <dbReference type="Google" id="ProtNLM"/>
    </source>
</evidence>
<name>A0AA37WK84_9ALTE</name>
<dbReference type="Proteomes" id="UP001156601">
    <property type="component" value="Unassembled WGS sequence"/>
</dbReference>
<evidence type="ECO:0000256" key="1">
    <source>
        <dbReference type="SAM" id="SignalP"/>
    </source>
</evidence>
<dbReference type="Pfam" id="PF12514">
    <property type="entry name" value="DUF3718"/>
    <property type="match status" value="1"/>
</dbReference>
<dbReference type="RefSeq" id="WP_284219248.1">
    <property type="nucleotide sequence ID" value="NZ_BSOT01000019.1"/>
</dbReference>
<proteinExistence type="predicted"/>
<dbReference type="InterPro" id="IPR022193">
    <property type="entry name" value="DUF3718"/>
</dbReference>
<sequence length="116" mass="12700">MQKSFKVAMLVVGSCFIVSNASAVSKYNETRLIKVCEAIQSGSKLKVSKRVRDLGISYRKLNEKLVCNGEDPISFAIRHGAAKNAEFIAKRAGTELSDSQLNLLAKVAQKKLKQKG</sequence>
<dbReference type="AlphaFoldDB" id="A0AA37WK84"/>
<accession>A0AA37WK84</accession>
<keyword evidence="1" id="KW-0732">Signal</keyword>
<feature type="chain" id="PRO_5041439081" description="DUF3718 domain-containing protein" evidence="1">
    <location>
        <begin position="24"/>
        <end position="116"/>
    </location>
</feature>
<organism evidence="2 3">
    <name type="scientific">Agaribacter marinus</name>
    <dbReference type="NCBI Taxonomy" id="1431249"/>
    <lineage>
        <taxon>Bacteria</taxon>
        <taxon>Pseudomonadati</taxon>
        <taxon>Pseudomonadota</taxon>
        <taxon>Gammaproteobacteria</taxon>
        <taxon>Alteromonadales</taxon>
        <taxon>Alteromonadaceae</taxon>
        <taxon>Agaribacter</taxon>
    </lineage>
</organism>
<evidence type="ECO:0000313" key="2">
    <source>
        <dbReference type="EMBL" id="GLR72828.1"/>
    </source>
</evidence>
<reference evidence="2" key="1">
    <citation type="journal article" date="2014" name="Int. J. Syst. Evol. Microbiol.">
        <title>Complete genome sequence of Corynebacterium casei LMG S-19264T (=DSM 44701T), isolated from a smear-ripened cheese.</title>
        <authorList>
            <consortium name="US DOE Joint Genome Institute (JGI-PGF)"/>
            <person name="Walter F."/>
            <person name="Albersmeier A."/>
            <person name="Kalinowski J."/>
            <person name="Ruckert C."/>
        </authorList>
    </citation>
    <scope>NUCLEOTIDE SEQUENCE</scope>
    <source>
        <strain evidence="2">NBRC 110023</strain>
    </source>
</reference>
<feature type="signal peptide" evidence="1">
    <location>
        <begin position="1"/>
        <end position="23"/>
    </location>
</feature>
<protein>
    <recommendedName>
        <fullName evidence="4">DUF3718 domain-containing protein</fullName>
    </recommendedName>
</protein>
<evidence type="ECO:0000313" key="3">
    <source>
        <dbReference type="Proteomes" id="UP001156601"/>
    </source>
</evidence>
<reference evidence="2" key="2">
    <citation type="submission" date="2023-01" db="EMBL/GenBank/DDBJ databases">
        <title>Draft genome sequence of Agaribacter marinus strain NBRC 110023.</title>
        <authorList>
            <person name="Sun Q."/>
            <person name="Mori K."/>
        </authorList>
    </citation>
    <scope>NUCLEOTIDE SEQUENCE</scope>
    <source>
        <strain evidence="2">NBRC 110023</strain>
    </source>
</reference>
<gene>
    <name evidence="2" type="ORF">GCM10007852_37360</name>
</gene>